<accession>A0A0F9RR23</accession>
<organism evidence="2">
    <name type="scientific">marine sediment metagenome</name>
    <dbReference type="NCBI Taxonomy" id="412755"/>
    <lineage>
        <taxon>unclassified sequences</taxon>
        <taxon>metagenomes</taxon>
        <taxon>ecological metagenomes</taxon>
    </lineage>
</organism>
<dbReference type="EMBL" id="LAZR01000745">
    <property type="protein sequence ID" value="KKN58930.1"/>
    <property type="molecule type" value="Genomic_DNA"/>
</dbReference>
<feature type="region of interest" description="Disordered" evidence="1">
    <location>
        <begin position="119"/>
        <end position="138"/>
    </location>
</feature>
<name>A0A0F9RR23_9ZZZZ</name>
<evidence type="ECO:0000256" key="1">
    <source>
        <dbReference type="SAM" id="MobiDB-lite"/>
    </source>
</evidence>
<proteinExistence type="predicted"/>
<evidence type="ECO:0000313" key="2">
    <source>
        <dbReference type="EMBL" id="KKN58930.1"/>
    </source>
</evidence>
<comment type="caution">
    <text evidence="2">The sequence shown here is derived from an EMBL/GenBank/DDBJ whole genome shotgun (WGS) entry which is preliminary data.</text>
</comment>
<protein>
    <submittedName>
        <fullName evidence="2">Uncharacterized protein</fullName>
    </submittedName>
</protein>
<sequence length="138" mass="15702">MDCRDSENICGNWYELFDNERMVFIAIAYNDEDDSEDEVELPAKWKVCDLCRGRGFHVNPSIDAGGISTEDFADDPGFAEDYFGGTYDVPCYRCKGRTTEPIVDDKACSAKQLEIAEEAENSHHESVMERQSEIKYGY</sequence>
<reference evidence="2" key="1">
    <citation type="journal article" date="2015" name="Nature">
        <title>Complex archaea that bridge the gap between prokaryotes and eukaryotes.</title>
        <authorList>
            <person name="Spang A."/>
            <person name="Saw J.H."/>
            <person name="Jorgensen S.L."/>
            <person name="Zaremba-Niedzwiedzka K."/>
            <person name="Martijn J."/>
            <person name="Lind A.E."/>
            <person name="van Eijk R."/>
            <person name="Schleper C."/>
            <person name="Guy L."/>
            <person name="Ettema T.J."/>
        </authorList>
    </citation>
    <scope>NUCLEOTIDE SEQUENCE</scope>
</reference>
<feature type="compositionally biased region" description="Basic and acidic residues" evidence="1">
    <location>
        <begin position="120"/>
        <end position="138"/>
    </location>
</feature>
<dbReference type="AlphaFoldDB" id="A0A0F9RR23"/>
<gene>
    <name evidence="2" type="ORF">LCGC14_0547320</name>
</gene>